<evidence type="ECO:0000256" key="1">
    <source>
        <dbReference type="SAM" id="Phobius"/>
    </source>
</evidence>
<dbReference type="Pfam" id="PF04304">
    <property type="entry name" value="DUF454"/>
    <property type="match status" value="1"/>
</dbReference>
<name>A0A1U9K9K6_9BACL</name>
<dbReference type="PANTHER" id="PTHR35813:SF1">
    <property type="entry name" value="INNER MEMBRANE PROTEIN YBAN"/>
    <property type="match status" value="1"/>
</dbReference>
<dbReference type="KEGG" id="ntr:B0W44_13825"/>
<feature type="transmembrane region" description="Helical" evidence="1">
    <location>
        <begin position="101"/>
        <end position="118"/>
    </location>
</feature>
<dbReference type="STRING" id="1471761.B0W44_13825"/>
<protein>
    <recommendedName>
        <fullName evidence="4">DUF454 domain-containing protein</fullName>
    </recommendedName>
</protein>
<dbReference type="EMBL" id="CP019699">
    <property type="protein sequence ID" value="AQS56673.1"/>
    <property type="molecule type" value="Genomic_DNA"/>
</dbReference>
<dbReference type="PANTHER" id="PTHR35813">
    <property type="entry name" value="INNER MEMBRANE PROTEIN YBAN"/>
    <property type="match status" value="1"/>
</dbReference>
<dbReference type="GO" id="GO:0005886">
    <property type="term" value="C:plasma membrane"/>
    <property type="evidence" value="ECO:0007669"/>
    <property type="project" value="TreeGrafter"/>
</dbReference>
<keyword evidence="1" id="KW-0472">Membrane</keyword>
<evidence type="ECO:0008006" key="4">
    <source>
        <dbReference type="Google" id="ProtNLM"/>
    </source>
</evidence>
<organism evidence="2 3">
    <name type="scientific">Novibacillus thermophilus</name>
    <dbReference type="NCBI Taxonomy" id="1471761"/>
    <lineage>
        <taxon>Bacteria</taxon>
        <taxon>Bacillati</taxon>
        <taxon>Bacillota</taxon>
        <taxon>Bacilli</taxon>
        <taxon>Bacillales</taxon>
        <taxon>Thermoactinomycetaceae</taxon>
        <taxon>Novibacillus</taxon>
    </lineage>
</organism>
<dbReference type="OrthoDB" id="345900at2"/>
<proteinExistence type="predicted"/>
<dbReference type="Proteomes" id="UP000188603">
    <property type="component" value="Chromosome"/>
</dbReference>
<gene>
    <name evidence="2" type="ORF">B0W44_13825</name>
</gene>
<keyword evidence="1" id="KW-1133">Transmembrane helix</keyword>
<dbReference type="PIRSF" id="PIRSF016789">
    <property type="entry name" value="DUF454"/>
    <property type="match status" value="1"/>
</dbReference>
<evidence type="ECO:0000313" key="3">
    <source>
        <dbReference type="Proteomes" id="UP000188603"/>
    </source>
</evidence>
<keyword evidence="1" id="KW-0812">Transmembrane</keyword>
<sequence length="125" mass="13994">MKRQLKNSLLITFGSIAFVFGILGVFLPLVPTTPLLLLAAACYVRSSQKLYRWLIHNKWFGQYIENFRSGQGIPLRAKVSGIVLLWLTIGMSAVFVVPLHAVKIALVLMAAVVTWYILSFKTLKS</sequence>
<evidence type="ECO:0000313" key="2">
    <source>
        <dbReference type="EMBL" id="AQS56673.1"/>
    </source>
</evidence>
<reference evidence="2 3" key="1">
    <citation type="journal article" date="2015" name="Int. J. Syst. Evol. Microbiol.">
        <title>Novibacillus thermophilus gen. nov., sp. nov., a Gram-staining-negative and moderately thermophilic member of the family Thermoactinomycetaceae.</title>
        <authorList>
            <person name="Yang G."/>
            <person name="Chen J."/>
            <person name="Zhou S."/>
        </authorList>
    </citation>
    <scope>NUCLEOTIDE SEQUENCE [LARGE SCALE GENOMIC DNA]</scope>
    <source>
        <strain evidence="2 3">SG-1</strain>
    </source>
</reference>
<keyword evidence="3" id="KW-1185">Reference proteome</keyword>
<accession>A0A1U9K9K6</accession>
<dbReference type="AlphaFoldDB" id="A0A1U9K9K6"/>
<dbReference type="InterPro" id="IPR007401">
    <property type="entry name" value="DUF454"/>
</dbReference>
<feature type="transmembrane region" description="Helical" evidence="1">
    <location>
        <begin position="9"/>
        <end position="29"/>
    </location>
</feature>
<dbReference type="RefSeq" id="WP_077720535.1">
    <property type="nucleotide sequence ID" value="NZ_CP019699.1"/>
</dbReference>